<name>A0A061B0Q6_RHOTO</name>
<proteinExistence type="predicted"/>
<gene>
    <name evidence="1" type="ORF">RHTO0S_05e05050g</name>
</gene>
<dbReference type="OrthoDB" id="10346176at2759"/>
<reference evidence="1" key="1">
    <citation type="journal article" date="2014" name="Genome Announc.">
        <title>Draft genome sequence of Rhodosporidium toruloides CECT1137, an oleaginous yeast of biotechnological interest.</title>
        <authorList>
            <person name="Morin N."/>
            <person name="Calcas X."/>
            <person name="Devillers H."/>
            <person name="Durrens P."/>
            <person name="Sherman D.J."/>
            <person name="Nicaud J.-M."/>
            <person name="Neuveglise C."/>
        </authorList>
    </citation>
    <scope>NUCLEOTIDE SEQUENCE</scope>
    <source>
        <strain evidence="1">CECT1137</strain>
    </source>
</reference>
<sequence>MLKPALDLDELPAVAVDTQRVQPLLPYGLRFNRLLPYRDETLLDSQFPFDEGPIPWTLELEIQYLQFHPSVWDLLEADDETDRRYRDDVLAELSTLKRSEDLSTGERYAKLQDAFYRVCMRRHDRWHRLYGLHDVRKRFYQQEAASHPEWTAARVQASIASSSTFVKPNAPMFSLWPFIKPDPSPLLAPKVIRITHLTIQQYKLPDFKTAASQQAHDQTFLSAPKKEDRTAFERCNTPSAEDASKPASNPIPETFRTLSHSKVFGMVTISADALWDGPDKVKAQQIKVGNDEIALEVVQNQHILAFLFSLARLPSGSLMYAGRRE</sequence>
<organism evidence="1">
    <name type="scientific">Rhodotorula toruloides</name>
    <name type="common">Yeast</name>
    <name type="synonym">Rhodosporidium toruloides</name>
    <dbReference type="NCBI Taxonomy" id="5286"/>
    <lineage>
        <taxon>Eukaryota</taxon>
        <taxon>Fungi</taxon>
        <taxon>Dikarya</taxon>
        <taxon>Basidiomycota</taxon>
        <taxon>Pucciniomycotina</taxon>
        <taxon>Microbotryomycetes</taxon>
        <taxon>Sporidiobolales</taxon>
        <taxon>Sporidiobolaceae</taxon>
        <taxon>Rhodotorula</taxon>
    </lineage>
</organism>
<accession>A0A061B0Q6</accession>
<evidence type="ECO:0000313" key="1">
    <source>
        <dbReference type="EMBL" id="CDR40575.1"/>
    </source>
</evidence>
<protein>
    <submittedName>
        <fullName evidence="1">RHTO0S05e05050g1_1</fullName>
    </submittedName>
</protein>
<dbReference type="EMBL" id="LK052940">
    <property type="protein sequence ID" value="CDR40575.1"/>
    <property type="molecule type" value="Genomic_DNA"/>
</dbReference>
<dbReference type="AlphaFoldDB" id="A0A061B0Q6"/>